<dbReference type="RefSeq" id="WP_126378479.1">
    <property type="nucleotide sequence ID" value="NZ_AP017378.1"/>
</dbReference>
<feature type="signal peptide" evidence="1">
    <location>
        <begin position="1"/>
        <end position="33"/>
    </location>
</feature>
<gene>
    <name evidence="2" type="ORF">DFE_1685</name>
</gene>
<evidence type="ECO:0000256" key="1">
    <source>
        <dbReference type="SAM" id="SignalP"/>
    </source>
</evidence>
<accession>A0A2Z6AYR8</accession>
<evidence type="ECO:0000313" key="3">
    <source>
        <dbReference type="Proteomes" id="UP000269883"/>
    </source>
</evidence>
<name>A0A2Z6AYR8_9BACT</name>
<dbReference type="AlphaFoldDB" id="A0A2Z6AYR8"/>
<keyword evidence="3" id="KW-1185">Reference proteome</keyword>
<dbReference type="KEGG" id="dfl:DFE_1685"/>
<keyword evidence="1" id="KW-0732">Signal</keyword>
<reference evidence="2 3" key="1">
    <citation type="journal article" date="2018" name="Sci. Adv.">
        <title>Multi-heme cytochromes provide a pathway for survival in energy-limited environments.</title>
        <authorList>
            <person name="Deng X."/>
            <person name="Dohmae N."/>
            <person name="Nealson K.H."/>
            <person name="Hashimoto K."/>
            <person name="Okamoto A."/>
        </authorList>
    </citation>
    <scope>NUCLEOTIDE SEQUENCE [LARGE SCALE GENOMIC DNA]</scope>
    <source>
        <strain evidence="2 3">IS5</strain>
    </source>
</reference>
<dbReference type="Proteomes" id="UP000269883">
    <property type="component" value="Chromosome"/>
</dbReference>
<proteinExistence type="predicted"/>
<sequence>MTPIMHITTVSLLWAALSLCSSTLLIGPDSAFAASSVPIQFQLPSNPGGKVNISSKDRAAIASTLSGYSDLIANVAVVMRGFDVNPYMTEGHTTRMAAFSLSLTLKNGSCLCSKMRKVPEDNLGRSIQECIRHCVRRYQKKTGGEEATVNLTNL</sequence>
<organism evidence="2 3">
    <name type="scientific">Desulfovibrio ferrophilus</name>
    <dbReference type="NCBI Taxonomy" id="241368"/>
    <lineage>
        <taxon>Bacteria</taxon>
        <taxon>Pseudomonadati</taxon>
        <taxon>Thermodesulfobacteriota</taxon>
        <taxon>Desulfovibrionia</taxon>
        <taxon>Desulfovibrionales</taxon>
        <taxon>Desulfovibrionaceae</taxon>
        <taxon>Desulfovibrio</taxon>
    </lineage>
</organism>
<evidence type="ECO:0000313" key="2">
    <source>
        <dbReference type="EMBL" id="BBD08411.1"/>
    </source>
</evidence>
<feature type="chain" id="PRO_5016398856" evidence="1">
    <location>
        <begin position="34"/>
        <end position="154"/>
    </location>
</feature>
<protein>
    <submittedName>
        <fullName evidence="2">Inositol-5-monophosphate dehydrogenase</fullName>
    </submittedName>
</protein>
<dbReference type="EMBL" id="AP017378">
    <property type="protein sequence ID" value="BBD08411.1"/>
    <property type="molecule type" value="Genomic_DNA"/>
</dbReference>